<evidence type="ECO:0000313" key="3">
    <source>
        <dbReference type="Proteomes" id="UP000625711"/>
    </source>
</evidence>
<feature type="region of interest" description="Disordered" evidence="1">
    <location>
        <begin position="35"/>
        <end position="70"/>
    </location>
</feature>
<sequence length="158" mass="17432">MPFLKCLELVRLRSEEETLGLEQSSLEETLNRLKSDYLPPSVRPTAARRTSGRSQTGISAAAERRTEDHPFSATAQNSGVINKGVVFRGGTFSGDSFGDGTRLQRGVRGEAAWMMTLPGRRRVDMMGIGMLNGLVSSIRDSGICNFTYLEKSGKYIYF</sequence>
<protein>
    <submittedName>
        <fullName evidence="2">Uncharacterized protein</fullName>
    </submittedName>
</protein>
<keyword evidence="3" id="KW-1185">Reference proteome</keyword>
<organism evidence="2 3">
    <name type="scientific">Rhynchophorus ferrugineus</name>
    <name type="common">Red palm weevil</name>
    <name type="synonym">Curculio ferrugineus</name>
    <dbReference type="NCBI Taxonomy" id="354439"/>
    <lineage>
        <taxon>Eukaryota</taxon>
        <taxon>Metazoa</taxon>
        <taxon>Ecdysozoa</taxon>
        <taxon>Arthropoda</taxon>
        <taxon>Hexapoda</taxon>
        <taxon>Insecta</taxon>
        <taxon>Pterygota</taxon>
        <taxon>Neoptera</taxon>
        <taxon>Endopterygota</taxon>
        <taxon>Coleoptera</taxon>
        <taxon>Polyphaga</taxon>
        <taxon>Cucujiformia</taxon>
        <taxon>Curculionidae</taxon>
        <taxon>Dryophthorinae</taxon>
        <taxon>Rhynchophorus</taxon>
    </lineage>
</organism>
<gene>
    <name evidence="2" type="ORF">GWI33_008486</name>
</gene>
<accession>A0A834MC64</accession>
<proteinExistence type="predicted"/>
<name>A0A834MC64_RHYFE</name>
<reference evidence="2" key="1">
    <citation type="submission" date="2020-08" db="EMBL/GenBank/DDBJ databases">
        <title>Genome sequencing and assembly of the red palm weevil Rhynchophorus ferrugineus.</title>
        <authorList>
            <person name="Dias G.B."/>
            <person name="Bergman C.M."/>
            <person name="Manee M."/>
        </authorList>
    </citation>
    <scope>NUCLEOTIDE SEQUENCE</scope>
    <source>
        <strain evidence="2">AA-2017</strain>
        <tissue evidence="2">Whole larva</tissue>
    </source>
</reference>
<evidence type="ECO:0000313" key="2">
    <source>
        <dbReference type="EMBL" id="KAF7278353.1"/>
    </source>
</evidence>
<evidence type="ECO:0000256" key="1">
    <source>
        <dbReference type="SAM" id="MobiDB-lite"/>
    </source>
</evidence>
<dbReference type="EMBL" id="JAACXV010000402">
    <property type="protein sequence ID" value="KAF7278353.1"/>
    <property type="molecule type" value="Genomic_DNA"/>
</dbReference>
<dbReference type="Proteomes" id="UP000625711">
    <property type="component" value="Unassembled WGS sequence"/>
</dbReference>
<dbReference type="AlphaFoldDB" id="A0A834MC64"/>
<comment type="caution">
    <text evidence="2">The sequence shown here is derived from an EMBL/GenBank/DDBJ whole genome shotgun (WGS) entry which is preliminary data.</text>
</comment>